<keyword evidence="3 4" id="KW-0067">ATP-binding</keyword>
<dbReference type="PANTHER" id="PTHR23407">
    <property type="entry name" value="ATPASE INHIBITOR/5-FORMYLTETRAHYDROFOLATE CYCLO-LIGASE"/>
    <property type="match status" value="1"/>
</dbReference>
<feature type="binding site" evidence="4">
    <location>
        <begin position="4"/>
        <end position="8"/>
    </location>
    <ligand>
        <name>ATP</name>
        <dbReference type="ChEBI" id="CHEBI:30616"/>
    </ligand>
</feature>
<dbReference type="PIRSF" id="PIRSF006806">
    <property type="entry name" value="FTHF_cligase"/>
    <property type="match status" value="1"/>
</dbReference>
<gene>
    <name evidence="6" type="ORF">HNQ40_003615</name>
</gene>
<evidence type="ECO:0000256" key="2">
    <source>
        <dbReference type="ARBA" id="ARBA00022741"/>
    </source>
</evidence>
<evidence type="ECO:0000256" key="5">
    <source>
        <dbReference type="RuleBase" id="RU361279"/>
    </source>
</evidence>
<dbReference type="EMBL" id="JACHGY010000002">
    <property type="protein sequence ID" value="MBB6431732.1"/>
    <property type="molecule type" value="Genomic_DNA"/>
</dbReference>
<dbReference type="GO" id="GO:0046872">
    <property type="term" value="F:metal ion binding"/>
    <property type="evidence" value="ECO:0007669"/>
    <property type="project" value="UniProtKB-KW"/>
</dbReference>
<comment type="similarity">
    <text evidence="1 5">Belongs to the 5-formyltetrahydrofolate cyclo-ligase family.</text>
</comment>
<keyword evidence="5" id="KW-0460">Magnesium</keyword>
<dbReference type="Pfam" id="PF01812">
    <property type="entry name" value="5-FTHF_cyc-lig"/>
    <property type="match status" value="1"/>
</dbReference>
<keyword evidence="7" id="KW-1185">Reference proteome</keyword>
<dbReference type="InterPro" id="IPR037171">
    <property type="entry name" value="NagB/RpiA_transferase-like"/>
</dbReference>
<comment type="caution">
    <text evidence="6">The sequence shown here is derived from an EMBL/GenBank/DDBJ whole genome shotgun (WGS) entry which is preliminary data.</text>
</comment>
<dbReference type="AlphaFoldDB" id="A0A7X0LM62"/>
<protein>
    <recommendedName>
        <fullName evidence="5">5-formyltetrahydrofolate cyclo-ligase</fullName>
        <ecNumber evidence="5">6.3.3.2</ecNumber>
    </recommendedName>
</protein>
<name>A0A7X0LM62_9BACT</name>
<keyword evidence="5" id="KW-0479">Metal-binding</keyword>
<proteinExistence type="inferred from homology"/>
<feature type="binding site" evidence="4">
    <location>
        <position position="55"/>
    </location>
    <ligand>
        <name>substrate</name>
    </ligand>
</feature>
<dbReference type="Gene3D" id="3.40.50.10420">
    <property type="entry name" value="NagB/RpiA/CoA transferase-like"/>
    <property type="match status" value="1"/>
</dbReference>
<evidence type="ECO:0000313" key="7">
    <source>
        <dbReference type="Proteomes" id="UP000541810"/>
    </source>
</evidence>
<evidence type="ECO:0000256" key="4">
    <source>
        <dbReference type="PIRSR" id="PIRSR006806-1"/>
    </source>
</evidence>
<organism evidence="6 7">
    <name type="scientific">Algisphaera agarilytica</name>
    <dbReference type="NCBI Taxonomy" id="1385975"/>
    <lineage>
        <taxon>Bacteria</taxon>
        <taxon>Pseudomonadati</taxon>
        <taxon>Planctomycetota</taxon>
        <taxon>Phycisphaerae</taxon>
        <taxon>Phycisphaerales</taxon>
        <taxon>Phycisphaeraceae</taxon>
        <taxon>Algisphaera</taxon>
    </lineage>
</organism>
<dbReference type="NCBIfam" id="TIGR02727">
    <property type="entry name" value="MTHFS_bact"/>
    <property type="match status" value="1"/>
</dbReference>
<comment type="catalytic activity">
    <reaction evidence="5">
        <text>(6S)-5-formyl-5,6,7,8-tetrahydrofolate + ATP = (6R)-5,10-methenyltetrahydrofolate + ADP + phosphate</text>
        <dbReference type="Rhea" id="RHEA:10488"/>
        <dbReference type="ChEBI" id="CHEBI:30616"/>
        <dbReference type="ChEBI" id="CHEBI:43474"/>
        <dbReference type="ChEBI" id="CHEBI:57455"/>
        <dbReference type="ChEBI" id="CHEBI:57457"/>
        <dbReference type="ChEBI" id="CHEBI:456216"/>
        <dbReference type="EC" id="6.3.3.2"/>
    </reaction>
</comment>
<evidence type="ECO:0000256" key="3">
    <source>
        <dbReference type="ARBA" id="ARBA00022840"/>
    </source>
</evidence>
<accession>A0A7X0LM62</accession>
<dbReference type="EC" id="6.3.3.2" evidence="5"/>
<evidence type="ECO:0000256" key="1">
    <source>
        <dbReference type="ARBA" id="ARBA00010638"/>
    </source>
</evidence>
<dbReference type="GO" id="GO:0035999">
    <property type="term" value="P:tetrahydrofolate interconversion"/>
    <property type="evidence" value="ECO:0007669"/>
    <property type="project" value="TreeGrafter"/>
</dbReference>
<dbReference type="GO" id="GO:0009396">
    <property type="term" value="P:folic acid-containing compound biosynthetic process"/>
    <property type="evidence" value="ECO:0007669"/>
    <property type="project" value="TreeGrafter"/>
</dbReference>
<dbReference type="PANTHER" id="PTHR23407:SF1">
    <property type="entry name" value="5-FORMYLTETRAHYDROFOLATE CYCLO-LIGASE"/>
    <property type="match status" value="1"/>
</dbReference>
<dbReference type="Proteomes" id="UP000541810">
    <property type="component" value="Unassembled WGS sequence"/>
</dbReference>
<dbReference type="GO" id="GO:0005524">
    <property type="term" value="F:ATP binding"/>
    <property type="evidence" value="ECO:0007669"/>
    <property type="project" value="UniProtKB-KW"/>
</dbReference>
<feature type="binding site" evidence="4">
    <location>
        <begin position="135"/>
        <end position="143"/>
    </location>
    <ligand>
        <name>ATP</name>
        <dbReference type="ChEBI" id="CHEBI:30616"/>
    </ligand>
</feature>
<sequence>MSTKAQLRQKFRAVRDAIPAGERQRGSQAIHQTILNLPELGTAQSVFVYASAGSEVATHELIEALLVRGKTVAVPHITDPKAGRMQAVVIHALQDLVPDPHLPSLLTPQTGEPLGLAPDLTLLPGLAFSPETGVRLGMGGGYYDRFFDGPGHEGGLRVGLAFDEQLRDDLPVETHDYPVHAIATPRRLYRISAED</sequence>
<keyword evidence="2 4" id="KW-0547">Nucleotide-binding</keyword>
<dbReference type="SUPFAM" id="SSF100950">
    <property type="entry name" value="NagB/RpiA/CoA transferase-like"/>
    <property type="match status" value="1"/>
</dbReference>
<dbReference type="RefSeq" id="WP_184679321.1">
    <property type="nucleotide sequence ID" value="NZ_JACHGY010000002.1"/>
</dbReference>
<dbReference type="GO" id="GO:0030272">
    <property type="term" value="F:5-formyltetrahydrofolate cyclo-ligase activity"/>
    <property type="evidence" value="ECO:0007669"/>
    <property type="project" value="UniProtKB-EC"/>
</dbReference>
<comment type="cofactor">
    <cofactor evidence="5">
        <name>Mg(2+)</name>
        <dbReference type="ChEBI" id="CHEBI:18420"/>
    </cofactor>
</comment>
<keyword evidence="6" id="KW-0436">Ligase</keyword>
<dbReference type="InterPro" id="IPR002698">
    <property type="entry name" value="FTHF_cligase"/>
</dbReference>
<evidence type="ECO:0000313" key="6">
    <source>
        <dbReference type="EMBL" id="MBB6431732.1"/>
    </source>
</evidence>
<reference evidence="6 7" key="1">
    <citation type="submission" date="2020-08" db="EMBL/GenBank/DDBJ databases">
        <title>Genomic Encyclopedia of Type Strains, Phase IV (KMG-IV): sequencing the most valuable type-strain genomes for metagenomic binning, comparative biology and taxonomic classification.</title>
        <authorList>
            <person name="Goeker M."/>
        </authorList>
    </citation>
    <scope>NUCLEOTIDE SEQUENCE [LARGE SCALE GENOMIC DNA]</scope>
    <source>
        <strain evidence="6 7">DSM 103725</strain>
    </source>
</reference>
<dbReference type="InterPro" id="IPR024185">
    <property type="entry name" value="FTHF_cligase-like_sf"/>
</dbReference>